<dbReference type="InterPro" id="IPR046227">
    <property type="entry name" value="DUF6260"/>
</dbReference>
<name>A0A147GNZ1_9BURK</name>
<reference evidence="1 2" key="1">
    <citation type="journal article" date="2016" name="Front. Microbiol.">
        <title>Genomic Resource of Rice Seed Associated Bacteria.</title>
        <authorList>
            <person name="Midha S."/>
            <person name="Bansal K."/>
            <person name="Sharma S."/>
            <person name="Kumar N."/>
            <person name="Patil P.P."/>
            <person name="Chaudhry V."/>
            <person name="Patil P.B."/>
        </authorList>
    </citation>
    <scope>NUCLEOTIDE SEQUENCE [LARGE SCALE GENOMIC DNA]</scope>
    <source>
        <strain evidence="1 2">NS331</strain>
    </source>
</reference>
<dbReference type="AlphaFoldDB" id="A0A147GNZ1"/>
<dbReference type="Pfam" id="PF19774">
    <property type="entry name" value="DUF6260"/>
    <property type="match status" value="1"/>
</dbReference>
<keyword evidence="2" id="KW-1185">Reference proteome</keyword>
<sequence length="334" mass="36172">MLIFTENQQRSVLAARRAFNERATALASRVAGQEALEGNSIGIPLDGWRRIDTRTQQIARSRLAVFNRLAAASQIPVSIADLVNYYPQVSDSGEVLVTMDGRNTAKADQAITKYVGTPVPIFTSNARFGWRQMEVMRKAGGTLDTTSIANNQRRIAEKLEDMVLNGLSGIQVGTDVIYGLRNLPTRNTFVHGLTLASATGAQWLGAFKQMIAAALGDNQFGRISVFVNIGDYTAADTADYATNYSGTILERLRAMAQIEEIIPASSVPANELIAVVDLPGGEWGGILNAMPLTTRPKVRLEPEDDYVFGCIAAAAPQFRSDYNGQSAFIHGTQA</sequence>
<dbReference type="EMBL" id="LDSL01000132">
    <property type="protein sequence ID" value="KTT15865.1"/>
    <property type="molecule type" value="Genomic_DNA"/>
</dbReference>
<evidence type="ECO:0008006" key="3">
    <source>
        <dbReference type="Google" id="ProtNLM"/>
    </source>
</evidence>
<dbReference type="Gene3D" id="3.30.2400.30">
    <property type="match status" value="1"/>
</dbReference>
<organism evidence="1 2">
    <name type="scientific">Pseudacidovorax intermedius</name>
    <dbReference type="NCBI Taxonomy" id="433924"/>
    <lineage>
        <taxon>Bacteria</taxon>
        <taxon>Pseudomonadati</taxon>
        <taxon>Pseudomonadota</taxon>
        <taxon>Betaproteobacteria</taxon>
        <taxon>Burkholderiales</taxon>
        <taxon>Comamonadaceae</taxon>
        <taxon>Pseudacidovorax</taxon>
    </lineage>
</organism>
<dbReference type="OrthoDB" id="6626649at2"/>
<dbReference type="Proteomes" id="UP000072741">
    <property type="component" value="Unassembled WGS sequence"/>
</dbReference>
<protein>
    <recommendedName>
        <fullName evidence="3">Encapsulating protein for peroxidase</fullName>
    </recommendedName>
</protein>
<proteinExistence type="predicted"/>
<dbReference type="RefSeq" id="WP_058643635.1">
    <property type="nucleotide sequence ID" value="NZ_LDSL01000132.1"/>
</dbReference>
<dbReference type="PATRIC" id="fig|433924.3.peg.942"/>
<evidence type="ECO:0000313" key="2">
    <source>
        <dbReference type="Proteomes" id="UP000072741"/>
    </source>
</evidence>
<comment type="caution">
    <text evidence="1">The sequence shown here is derived from an EMBL/GenBank/DDBJ whole genome shotgun (WGS) entry which is preliminary data.</text>
</comment>
<gene>
    <name evidence="1" type="ORF">NS331_19615</name>
</gene>
<accession>A0A147GNZ1</accession>
<evidence type="ECO:0000313" key="1">
    <source>
        <dbReference type="EMBL" id="KTT15865.1"/>
    </source>
</evidence>